<comment type="caution">
    <text evidence="3">The sequence shown here is derived from an EMBL/GenBank/DDBJ whole genome shotgun (WGS) entry which is preliminary data.</text>
</comment>
<proteinExistence type="predicted"/>
<dbReference type="Pfam" id="PF13517">
    <property type="entry name" value="FG-GAP_3"/>
    <property type="match status" value="2"/>
</dbReference>
<keyword evidence="2" id="KW-0472">Membrane</keyword>
<name>A0AAD5KV54_9CRUS</name>
<dbReference type="InterPro" id="IPR028994">
    <property type="entry name" value="Integrin_alpha_N"/>
</dbReference>
<feature type="transmembrane region" description="Helical" evidence="2">
    <location>
        <begin position="269"/>
        <end position="293"/>
    </location>
</feature>
<protein>
    <submittedName>
        <fullName evidence="3">Uncharacterized protein</fullName>
    </submittedName>
</protein>
<evidence type="ECO:0000313" key="3">
    <source>
        <dbReference type="EMBL" id="KAI9550175.1"/>
    </source>
</evidence>
<dbReference type="Gene3D" id="2.130.10.130">
    <property type="entry name" value="Integrin alpha, N-terminal"/>
    <property type="match status" value="1"/>
</dbReference>
<dbReference type="InterPro" id="IPR013517">
    <property type="entry name" value="FG-GAP"/>
</dbReference>
<keyword evidence="4" id="KW-1185">Reference proteome</keyword>
<keyword evidence="2" id="KW-1133">Transmembrane helix</keyword>
<keyword evidence="2" id="KW-0812">Transmembrane</keyword>
<dbReference type="SUPFAM" id="SSF69318">
    <property type="entry name" value="Integrin alpha N-terminal domain"/>
    <property type="match status" value="1"/>
</dbReference>
<dbReference type="Proteomes" id="UP000820818">
    <property type="component" value="Unassembled WGS sequence"/>
</dbReference>
<sequence>MDGDGLLDLVTPAQVFRNTSTGIGNIGFDAAFDKSDVAGYQIFVGDVNNDGKLDIMGSDTDFKVALNTSTGPGNISFGAAETIISNFGRCTGARAADIDGDGRIDFFGSQGGDNRGASTRNTTVPGSSVVSFEAVEYWATDDPSDDATYGVGQFPYRLMMADFDKDEKIDFASPNFMGATSIAIWRNTSKVGDIDFATVKNYQSPGSNYRIGVGDVDGDGFADIVTKSSGENIFSTYKNISTGPGDISFEARIDYRDTFSNGEVSGIVIVIWMVIMFQILHFQVLVPVLYGYLEIKTSRVIPSCQLQKQRTS</sequence>
<gene>
    <name evidence="3" type="ORF">GHT06_003547</name>
</gene>
<reference evidence="3" key="1">
    <citation type="submission" date="2022-05" db="EMBL/GenBank/DDBJ databases">
        <title>A multi-omics perspective on studying reproductive biology in Daphnia sinensis.</title>
        <authorList>
            <person name="Jia J."/>
        </authorList>
    </citation>
    <scope>NUCLEOTIDE SEQUENCE</scope>
    <source>
        <strain evidence="3">WSL</strain>
    </source>
</reference>
<evidence type="ECO:0000313" key="4">
    <source>
        <dbReference type="Proteomes" id="UP000820818"/>
    </source>
</evidence>
<evidence type="ECO:0000256" key="2">
    <source>
        <dbReference type="SAM" id="Phobius"/>
    </source>
</evidence>
<dbReference type="AlphaFoldDB" id="A0AAD5KV54"/>
<organism evidence="3 4">
    <name type="scientific">Daphnia sinensis</name>
    <dbReference type="NCBI Taxonomy" id="1820382"/>
    <lineage>
        <taxon>Eukaryota</taxon>
        <taxon>Metazoa</taxon>
        <taxon>Ecdysozoa</taxon>
        <taxon>Arthropoda</taxon>
        <taxon>Crustacea</taxon>
        <taxon>Branchiopoda</taxon>
        <taxon>Diplostraca</taxon>
        <taxon>Cladocera</taxon>
        <taxon>Anomopoda</taxon>
        <taxon>Daphniidae</taxon>
        <taxon>Daphnia</taxon>
        <taxon>Daphnia similis group</taxon>
    </lineage>
</organism>
<dbReference type="PANTHER" id="PTHR44103:SF1">
    <property type="entry name" value="PROPROTEIN CONVERTASE P"/>
    <property type="match status" value="1"/>
</dbReference>
<dbReference type="EMBL" id="WJBH02000178">
    <property type="protein sequence ID" value="KAI9550175.1"/>
    <property type="molecule type" value="Genomic_DNA"/>
</dbReference>
<keyword evidence="1" id="KW-0732">Signal</keyword>
<accession>A0AAD5KV54</accession>
<evidence type="ECO:0000256" key="1">
    <source>
        <dbReference type="ARBA" id="ARBA00022729"/>
    </source>
</evidence>
<dbReference type="PANTHER" id="PTHR44103">
    <property type="entry name" value="PROPROTEIN CONVERTASE P"/>
    <property type="match status" value="1"/>
</dbReference>